<evidence type="ECO:0000313" key="3">
    <source>
        <dbReference type="Proteomes" id="UP000254537"/>
    </source>
</evidence>
<name>A0A345Y3Y3_9NEIS</name>
<dbReference type="EMBL" id="CP031337">
    <property type="protein sequence ID" value="AXK38635.1"/>
    <property type="molecule type" value="Genomic_DNA"/>
</dbReference>
<gene>
    <name evidence="2" type="ORF">DWG20_03890</name>
</gene>
<accession>A0A345Y3Y3</accession>
<dbReference type="InterPro" id="IPR045662">
    <property type="entry name" value="DUF6388"/>
</dbReference>
<dbReference type="KEGG" id="ccah:DWG20_03890"/>
<dbReference type="RefSeq" id="WP_115432570.1">
    <property type="nucleotide sequence ID" value="NZ_CP031337.1"/>
</dbReference>
<evidence type="ECO:0000313" key="2">
    <source>
        <dbReference type="EMBL" id="AXK38635.1"/>
    </source>
</evidence>
<organism evidence="2 3">
    <name type="scientific">Crenobacter cavernae</name>
    <dbReference type="NCBI Taxonomy" id="2290923"/>
    <lineage>
        <taxon>Bacteria</taxon>
        <taxon>Pseudomonadati</taxon>
        <taxon>Pseudomonadota</taxon>
        <taxon>Betaproteobacteria</taxon>
        <taxon>Neisseriales</taxon>
        <taxon>Neisseriaceae</taxon>
        <taxon>Crenobacter</taxon>
    </lineage>
</organism>
<dbReference type="AlphaFoldDB" id="A0A345Y3Y3"/>
<feature type="region of interest" description="Disordered" evidence="1">
    <location>
        <begin position="76"/>
        <end position="96"/>
    </location>
</feature>
<sequence>MPASIDDIRTAQQRFLIENPHVQKELYAITPFYAEFMGEDLEQLRQYHLATTMERSAWAKNMDMIEYQILFGVDDPRRAKPPSHRPPQGNGRCAGI</sequence>
<reference evidence="2 3" key="1">
    <citation type="submission" date="2018-07" db="EMBL/GenBank/DDBJ databases">
        <title>Crenobacter cavernae sp. nov., isolated from a karst cave.</title>
        <authorList>
            <person name="Zhu H."/>
        </authorList>
    </citation>
    <scope>NUCLEOTIDE SEQUENCE [LARGE SCALE GENOMIC DNA]</scope>
    <source>
        <strain evidence="2 3">K1W11S-77</strain>
    </source>
</reference>
<dbReference type="Pfam" id="PF19925">
    <property type="entry name" value="DUF6388"/>
    <property type="match status" value="1"/>
</dbReference>
<proteinExistence type="predicted"/>
<protein>
    <submittedName>
        <fullName evidence="2">Uncharacterized protein</fullName>
    </submittedName>
</protein>
<evidence type="ECO:0000256" key="1">
    <source>
        <dbReference type="SAM" id="MobiDB-lite"/>
    </source>
</evidence>
<dbReference type="Proteomes" id="UP000254537">
    <property type="component" value="Chromosome"/>
</dbReference>